<dbReference type="InterPro" id="IPR050902">
    <property type="entry name" value="ABC_Transporter_SBP"/>
</dbReference>
<dbReference type="Gene3D" id="3.40.50.1980">
    <property type="entry name" value="Nitrogenase molybdenum iron protein domain"/>
    <property type="match status" value="2"/>
</dbReference>
<evidence type="ECO:0000256" key="2">
    <source>
        <dbReference type="SAM" id="MobiDB-lite"/>
    </source>
</evidence>
<organism evidence="4 5">
    <name type="scientific">Gordonia amarae NBRC 15530</name>
    <dbReference type="NCBI Taxonomy" id="1075090"/>
    <lineage>
        <taxon>Bacteria</taxon>
        <taxon>Bacillati</taxon>
        <taxon>Actinomycetota</taxon>
        <taxon>Actinomycetes</taxon>
        <taxon>Mycobacteriales</taxon>
        <taxon>Gordoniaceae</taxon>
        <taxon>Gordonia</taxon>
    </lineage>
</organism>
<protein>
    <submittedName>
        <fullName evidence="4">Hemin ABC transporter substrate binding protein</fullName>
    </submittedName>
</protein>
<name>G7GU49_9ACTN</name>
<dbReference type="RefSeq" id="WP_005191428.1">
    <property type="nucleotide sequence ID" value="NZ_BAED01000062.1"/>
</dbReference>
<dbReference type="PANTHER" id="PTHR30535:SF4">
    <property type="entry name" value="HEMIN-BINDING PERIPLASMIC PROTEIN HMUT"/>
    <property type="match status" value="1"/>
</dbReference>
<dbReference type="eggNOG" id="COG4558">
    <property type="taxonomic scope" value="Bacteria"/>
</dbReference>
<sequence>MRQKSDEPSSAHPGAPTRLLFALLTGLVALSVSGCFVTPIKQDQAAKASTAKLRTGPQTAELPDNDVEPITTTAQPVLPATVTDAQGRKVTVTDVSRIIAVDINGTLGSIVYSLGLGSHVVGRDTSTIFPSAVALPVVTNRGHSLNAEMVLKMRPSVLLVNEGTTPAGAIDQIRRSGIPVVVFTATRSLDTNDKLIQSVADTLGVSAEGRRLVARTDQRVAEAKKLVPNPSGNPTIAFVYVRGPKLTLLAGPGSGADSLIEAIGGVDAGTKAELTGAFTMISAEAMIRADPDVILVMKQGADTVGGLDGVLKIAGISATSAGRDRRVVQMDETKILAFGPDVGEVIGSLAKAIYT</sequence>
<evidence type="ECO:0000313" key="5">
    <source>
        <dbReference type="Proteomes" id="UP000006023"/>
    </source>
</evidence>
<dbReference type="STRING" id="1075090.GOAMR_62_00290"/>
<dbReference type="Proteomes" id="UP000006023">
    <property type="component" value="Unassembled WGS sequence"/>
</dbReference>
<keyword evidence="5" id="KW-1185">Reference proteome</keyword>
<feature type="region of interest" description="Disordered" evidence="2">
    <location>
        <begin position="48"/>
        <end position="67"/>
    </location>
</feature>
<accession>G7GU49</accession>
<dbReference type="SUPFAM" id="SSF53807">
    <property type="entry name" value="Helical backbone' metal receptor"/>
    <property type="match status" value="1"/>
</dbReference>
<dbReference type="PANTHER" id="PTHR30535">
    <property type="entry name" value="VITAMIN B12-BINDING PROTEIN"/>
    <property type="match status" value="1"/>
</dbReference>
<evidence type="ECO:0000313" key="4">
    <source>
        <dbReference type="EMBL" id="GAB07124.1"/>
    </source>
</evidence>
<proteinExistence type="inferred from homology"/>
<dbReference type="EMBL" id="BAED01000062">
    <property type="protein sequence ID" value="GAB07124.1"/>
    <property type="molecule type" value="Genomic_DNA"/>
</dbReference>
<dbReference type="PROSITE" id="PS50983">
    <property type="entry name" value="FE_B12_PBP"/>
    <property type="match status" value="1"/>
</dbReference>
<comment type="similarity">
    <text evidence="1">Belongs to the bacterial solute-binding protein 8 family.</text>
</comment>
<dbReference type="InterPro" id="IPR002491">
    <property type="entry name" value="ABC_transptr_periplasmic_BD"/>
</dbReference>
<dbReference type="AlphaFoldDB" id="G7GU49"/>
<evidence type="ECO:0000256" key="1">
    <source>
        <dbReference type="ARBA" id="ARBA00008814"/>
    </source>
</evidence>
<comment type="caution">
    <text evidence="4">The sequence shown here is derived from an EMBL/GenBank/DDBJ whole genome shotgun (WGS) entry which is preliminary data.</text>
</comment>
<dbReference type="Pfam" id="PF01497">
    <property type="entry name" value="Peripla_BP_2"/>
    <property type="match status" value="1"/>
</dbReference>
<dbReference type="PROSITE" id="PS51257">
    <property type="entry name" value="PROKAR_LIPOPROTEIN"/>
    <property type="match status" value="1"/>
</dbReference>
<reference evidence="4 5" key="1">
    <citation type="submission" date="2011-11" db="EMBL/GenBank/DDBJ databases">
        <title>Whole genome shotgun sequence of Gordonia amarae NBRC 15530.</title>
        <authorList>
            <person name="Takarada H."/>
            <person name="Hosoyama A."/>
            <person name="Tsuchikane K."/>
            <person name="Katsumata H."/>
            <person name="Yamazaki S."/>
            <person name="Fujita N."/>
        </authorList>
    </citation>
    <scope>NUCLEOTIDE SEQUENCE [LARGE SCALE GENOMIC DNA]</scope>
    <source>
        <strain evidence="4 5">NBRC 15530</strain>
    </source>
</reference>
<feature type="domain" description="Fe/B12 periplasmic-binding" evidence="3">
    <location>
        <begin position="99"/>
        <end position="355"/>
    </location>
</feature>
<gene>
    <name evidence="4" type="primary">hmuT</name>
    <name evidence="4" type="ORF">GOAMR_62_00290</name>
</gene>
<evidence type="ECO:0000259" key="3">
    <source>
        <dbReference type="PROSITE" id="PS50983"/>
    </source>
</evidence>